<organism evidence="1 2">
    <name type="scientific">Tenebrio molitor</name>
    <name type="common">Yellow mealworm beetle</name>
    <dbReference type="NCBI Taxonomy" id="7067"/>
    <lineage>
        <taxon>Eukaryota</taxon>
        <taxon>Metazoa</taxon>
        <taxon>Ecdysozoa</taxon>
        <taxon>Arthropoda</taxon>
        <taxon>Hexapoda</taxon>
        <taxon>Insecta</taxon>
        <taxon>Pterygota</taxon>
        <taxon>Neoptera</taxon>
        <taxon>Endopterygota</taxon>
        <taxon>Coleoptera</taxon>
        <taxon>Polyphaga</taxon>
        <taxon>Cucujiformia</taxon>
        <taxon>Tenebrionidae</taxon>
        <taxon>Tenebrio</taxon>
    </lineage>
</organism>
<name>A0A8J6HRW3_TENMO</name>
<reference evidence="1" key="1">
    <citation type="journal article" date="2020" name="J Insects Food Feed">
        <title>The yellow mealworm (Tenebrio molitor) genome: a resource for the emerging insects as food and feed industry.</title>
        <authorList>
            <person name="Eriksson T."/>
            <person name="Andere A."/>
            <person name="Kelstrup H."/>
            <person name="Emery V."/>
            <person name="Picard C."/>
        </authorList>
    </citation>
    <scope>NUCLEOTIDE SEQUENCE</scope>
    <source>
        <strain evidence="1">Stoneville</strain>
        <tissue evidence="1">Whole head</tissue>
    </source>
</reference>
<dbReference type="SUPFAM" id="SSF56672">
    <property type="entry name" value="DNA/RNA polymerases"/>
    <property type="match status" value="1"/>
</dbReference>
<dbReference type="Proteomes" id="UP000719412">
    <property type="component" value="Unassembled WGS sequence"/>
</dbReference>
<protein>
    <recommendedName>
        <fullName evidence="3">Transposon Ty3-I Gag-Pol polyprotein</fullName>
    </recommendedName>
</protein>
<evidence type="ECO:0000313" key="2">
    <source>
        <dbReference type="Proteomes" id="UP000719412"/>
    </source>
</evidence>
<evidence type="ECO:0008006" key="3">
    <source>
        <dbReference type="Google" id="ProtNLM"/>
    </source>
</evidence>
<reference evidence="1" key="2">
    <citation type="submission" date="2021-08" db="EMBL/GenBank/DDBJ databases">
        <authorList>
            <person name="Eriksson T."/>
        </authorList>
    </citation>
    <scope>NUCLEOTIDE SEQUENCE</scope>
    <source>
        <strain evidence="1">Stoneville</strain>
        <tissue evidence="1">Whole head</tissue>
    </source>
</reference>
<accession>A0A8J6HRW3</accession>
<dbReference type="EMBL" id="JABDTM020016436">
    <property type="protein sequence ID" value="KAH0818861.1"/>
    <property type="molecule type" value="Genomic_DNA"/>
</dbReference>
<dbReference type="PANTHER" id="PTHR24559:SF444">
    <property type="entry name" value="REVERSE TRANSCRIPTASE DOMAIN-CONTAINING PROTEIN"/>
    <property type="match status" value="1"/>
</dbReference>
<dbReference type="InterPro" id="IPR053134">
    <property type="entry name" value="RNA-dir_DNA_polymerase"/>
</dbReference>
<keyword evidence="2" id="KW-1185">Reference proteome</keyword>
<dbReference type="GO" id="GO:0071897">
    <property type="term" value="P:DNA biosynthetic process"/>
    <property type="evidence" value="ECO:0007669"/>
    <property type="project" value="UniProtKB-ARBA"/>
</dbReference>
<evidence type="ECO:0000313" key="1">
    <source>
        <dbReference type="EMBL" id="KAH0818861.1"/>
    </source>
</evidence>
<dbReference type="AlphaFoldDB" id="A0A8J6HRW3"/>
<dbReference type="InterPro" id="IPR043502">
    <property type="entry name" value="DNA/RNA_pol_sf"/>
</dbReference>
<dbReference type="InterPro" id="IPR043128">
    <property type="entry name" value="Rev_trsase/Diguanyl_cyclase"/>
</dbReference>
<comment type="caution">
    <text evidence="1">The sequence shown here is derived from an EMBL/GenBank/DDBJ whole genome shotgun (WGS) entry which is preliminary data.</text>
</comment>
<dbReference type="PANTHER" id="PTHR24559">
    <property type="entry name" value="TRANSPOSON TY3-I GAG-POL POLYPROTEIN"/>
    <property type="match status" value="1"/>
</dbReference>
<gene>
    <name evidence="1" type="ORF">GEV33_003930</name>
</gene>
<dbReference type="Gene3D" id="3.10.10.10">
    <property type="entry name" value="HIV Type 1 Reverse Transcriptase, subunit A, domain 1"/>
    <property type="match status" value="1"/>
</dbReference>
<sequence length="262" mass="30026">MLNTKECKQKLATTDPALWREKVASRFRNGAAEWWNFNAPFARSFQDLEKAITGKYDSITMKQKLINEFHGTRVRVPACLDLRRGCLHLGAEERSTIFLGAALTERPQSLQEALAVEDGFPKQLEPEFRQLLGEFRDVFNNDHYSHDKAHNSPERPHAIPANAGGWHHRAGHIGVRFTNRDRKKKDGRPRFCVDYRRLNEVTKDEAAPLPIIHETLRDLGQAKVFTSLDLKSGYCSRVSVVFEDSDPWFKKRGSIQKLGKQT</sequence>
<proteinExistence type="predicted"/>
<dbReference type="Gene3D" id="3.30.70.270">
    <property type="match status" value="1"/>
</dbReference>